<keyword evidence="9 10" id="KW-0012">Acyltransferase</keyword>
<gene>
    <name evidence="14" type="ORF">SO694_00001243</name>
</gene>
<evidence type="ECO:0000259" key="12">
    <source>
        <dbReference type="Pfam" id="PF00108"/>
    </source>
</evidence>
<evidence type="ECO:0000256" key="8">
    <source>
        <dbReference type="ARBA" id="ARBA00023140"/>
    </source>
</evidence>
<dbReference type="CDD" id="cd00751">
    <property type="entry name" value="thiolase"/>
    <property type="match status" value="1"/>
</dbReference>
<keyword evidence="4 10" id="KW-0808">Transferase</keyword>
<dbReference type="Pfam" id="PF00108">
    <property type="entry name" value="Thiolase_N"/>
    <property type="match status" value="1"/>
</dbReference>
<keyword evidence="5" id="KW-0276">Fatty acid metabolism</keyword>
<dbReference type="NCBIfam" id="TIGR01930">
    <property type="entry name" value="AcCoA-C-Actrans"/>
    <property type="match status" value="1"/>
</dbReference>
<dbReference type="PIRSF" id="PIRSF000429">
    <property type="entry name" value="Ac-CoA_Ac_transf"/>
    <property type="match status" value="1"/>
</dbReference>
<dbReference type="InterPro" id="IPR020617">
    <property type="entry name" value="Thiolase_C"/>
</dbReference>
<dbReference type="InterPro" id="IPR050215">
    <property type="entry name" value="Thiolase-like_sf_Thiolase"/>
</dbReference>
<evidence type="ECO:0000256" key="7">
    <source>
        <dbReference type="ARBA" id="ARBA00023098"/>
    </source>
</evidence>
<dbReference type="InterPro" id="IPR016039">
    <property type="entry name" value="Thiolase-like"/>
</dbReference>
<reference evidence="14 15" key="1">
    <citation type="submission" date="2024-03" db="EMBL/GenBank/DDBJ databases">
        <title>Aureococcus anophagefferens CCMP1851 and Kratosvirus quantuckense: Draft genome of a second virus-susceptible host strain in the model system.</title>
        <authorList>
            <person name="Chase E."/>
            <person name="Truchon A.R."/>
            <person name="Schepens W."/>
            <person name="Wilhelm S.W."/>
        </authorList>
    </citation>
    <scope>NUCLEOTIDE SEQUENCE [LARGE SCALE GENOMIC DNA]</scope>
    <source>
        <strain evidence="14 15">CCMP1851</strain>
    </source>
</reference>
<dbReference type="Gene3D" id="3.40.47.10">
    <property type="match status" value="2"/>
</dbReference>
<dbReference type="Pfam" id="PF02803">
    <property type="entry name" value="Thiolase_C"/>
    <property type="match status" value="1"/>
</dbReference>
<feature type="region of interest" description="Disordered" evidence="11">
    <location>
        <begin position="382"/>
        <end position="411"/>
    </location>
</feature>
<comment type="subcellular location">
    <subcellularLocation>
        <location evidence="1">Peroxisome</location>
    </subcellularLocation>
</comment>
<dbReference type="InterPro" id="IPR020613">
    <property type="entry name" value="Thiolase_CS"/>
</dbReference>
<evidence type="ECO:0000259" key="13">
    <source>
        <dbReference type="Pfam" id="PF02803"/>
    </source>
</evidence>
<dbReference type="InterPro" id="IPR002155">
    <property type="entry name" value="Thiolase"/>
</dbReference>
<sequence length="418" mass="43261">MASKTVVIASTARTGLAKSFRGGFNKTHGAAMLGHTIQHAIERAGVHPSEVDDVIAGCGFGEGATGMNIARNAALWAGCPATTSGATINRFCSSGLQAVASAAMHVGSGAADVAIGCGVESISMVQPVVAKTTVVEKKLMGSYPALWMPMIETADIVAAKYGVSREDQDAYAVECQARTAAAQAAGFYDDEIVPMDTVMSVKDKETGEVSEVAYTVTKDECNRPGTTLASVEKLAPVRGDDDASATITAGNASQLSDGASSCVVMDGDLAAKRGTAPLGIFKGFAVGGCAPEEMGVGPVVAVPKLLAKAGLTVDDIDLWEINEAFAVVPLHAMRVLGVDPAKCNVNGGSIAIGHPFGMTGSRMVGHVLLEGQRRKAKHVVARPPASVPLLTRPDDEELPKDQNSNFDPFLNPRVEEIV</sequence>
<dbReference type="PROSITE" id="PS00098">
    <property type="entry name" value="THIOLASE_1"/>
    <property type="match status" value="1"/>
</dbReference>
<keyword evidence="8" id="KW-0576">Peroxisome</keyword>
<evidence type="ECO:0000256" key="11">
    <source>
        <dbReference type="SAM" id="MobiDB-lite"/>
    </source>
</evidence>
<comment type="pathway">
    <text evidence="2">Lipid metabolism.</text>
</comment>
<organism evidence="14 15">
    <name type="scientific">Aureococcus anophagefferens</name>
    <name type="common">Harmful bloom alga</name>
    <dbReference type="NCBI Taxonomy" id="44056"/>
    <lineage>
        <taxon>Eukaryota</taxon>
        <taxon>Sar</taxon>
        <taxon>Stramenopiles</taxon>
        <taxon>Ochrophyta</taxon>
        <taxon>Pelagophyceae</taxon>
        <taxon>Pelagomonadales</taxon>
        <taxon>Pelagomonadaceae</taxon>
        <taxon>Aureococcus</taxon>
    </lineage>
</organism>
<keyword evidence="15" id="KW-1185">Reference proteome</keyword>
<comment type="similarity">
    <text evidence="3 10">Belongs to the thiolase-like superfamily. Thiolase family.</text>
</comment>
<evidence type="ECO:0000313" key="15">
    <source>
        <dbReference type="Proteomes" id="UP001363151"/>
    </source>
</evidence>
<feature type="domain" description="Thiolase C-terminal" evidence="13">
    <location>
        <begin position="277"/>
        <end position="381"/>
    </location>
</feature>
<proteinExistence type="inferred from homology"/>
<name>A0ABR1GBQ3_AURAN</name>
<evidence type="ECO:0000256" key="3">
    <source>
        <dbReference type="ARBA" id="ARBA00010982"/>
    </source>
</evidence>
<evidence type="ECO:0000256" key="6">
    <source>
        <dbReference type="ARBA" id="ARBA00022946"/>
    </source>
</evidence>
<accession>A0ABR1GBQ3</accession>
<evidence type="ECO:0000256" key="10">
    <source>
        <dbReference type="RuleBase" id="RU003557"/>
    </source>
</evidence>
<evidence type="ECO:0000256" key="1">
    <source>
        <dbReference type="ARBA" id="ARBA00004275"/>
    </source>
</evidence>
<feature type="domain" description="Thiolase N-terminal" evidence="12">
    <location>
        <begin position="6"/>
        <end position="266"/>
    </location>
</feature>
<dbReference type="PROSITE" id="PS00737">
    <property type="entry name" value="THIOLASE_2"/>
    <property type="match status" value="1"/>
</dbReference>
<keyword evidence="6" id="KW-0809">Transit peptide</keyword>
<evidence type="ECO:0000256" key="4">
    <source>
        <dbReference type="ARBA" id="ARBA00022679"/>
    </source>
</evidence>
<keyword evidence="7" id="KW-0443">Lipid metabolism</keyword>
<dbReference type="InterPro" id="IPR020615">
    <property type="entry name" value="Thiolase_acyl_enz_int_AS"/>
</dbReference>
<evidence type="ECO:0000256" key="5">
    <source>
        <dbReference type="ARBA" id="ARBA00022832"/>
    </source>
</evidence>
<dbReference type="PANTHER" id="PTHR43853">
    <property type="entry name" value="3-KETOACYL-COA THIOLASE, PEROXISOMAL"/>
    <property type="match status" value="1"/>
</dbReference>
<dbReference type="EMBL" id="JBBJCI010000035">
    <property type="protein sequence ID" value="KAK7253288.1"/>
    <property type="molecule type" value="Genomic_DNA"/>
</dbReference>
<evidence type="ECO:0000313" key="14">
    <source>
        <dbReference type="EMBL" id="KAK7253288.1"/>
    </source>
</evidence>
<dbReference type="SUPFAM" id="SSF53901">
    <property type="entry name" value="Thiolase-like"/>
    <property type="match status" value="2"/>
</dbReference>
<dbReference type="InterPro" id="IPR020616">
    <property type="entry name" value="Thiolase_N"/>
</dbReference>
<evidence type="ECO:0000256" key="9">
    <source>
        <dbReference type="ARBA" id="ARBA00023315"/>
    </source>
</evidence>
<dbReference type="PANTHER" id="PTHR43853:SF8">
    <property type="entry name" value="3-KETOACYL-COA THIOLASE, PEROXISOMAL"/>
    <property type="match status" value="1"/>
</dbReference>
<dbReference type="Proteomes" id="UP001363151">
    <property type="component" value="Unassembled WGS sequence"/>
</dbReference>
<comment type="caution">
    <text evidence="14">The sequence shown here is derived from an EMBL/GenBank/DDBJ whole genome shotgun (WGS) entry which is preliminary data.</text>
</comment>
<protein>
    <submittedName>
        <fullName evidence="14">Acetyl-CoA C-acyltransferase</fullName>
    </submittedName>
</protein>
<evidence type="ECO:0000256" key="2">
    <source>
        <dbReference type="ARBA" id="ARBA00005189"/>
    </source>
</evidence>